<evidence type="ECO:0000313" key="1">
    <source>
        <dbReference type="EMBL" id="TWT87720.1"/>
    </source>
</evidence>
<dbReference type="RefSeq" id="WP_146402110.1">
    <property type="nucleotide sequence ID" value="NZ_SJPQ01000003.1"/>
</dbReference>
<dbReference type="AlphaFoldDB" id="A0A5C5ZKH1"/>
<organism evidence="1 2">
    <name type="scientific">Pseudobythopirellula maris</name>
    <dbReference type="NCBI Taxonomy" id="2527991"/>
    <lineage>
        <taxon>Bacteria</taxon>
        <taxon>Pseudomonadati</taxon>
        <taxon>Planctomycetota</taxon>
        <taxon>Planctomycetia</taxon>
        <taxon>Pirellulales</taxon>
        <taxon>Lacipirellulaceae</taxon>
        <taxon>Pseudobythopirellula</taxon>
    </lineage>
</organism>
<reference evidence="1 2" key="1">
    <citation type="submission" date="2019-02" db="EMBL/GenBank/DDBJ databases">
        <title>Deep-cultivation of Planctomycetes and their phenomic and genomic characterization uncovers novel biology.</title>
        <authorList>
            <person name="Wiegand S."/>
            <person name="Jogler M."/>
            <person name="Boedeker C."/>
            <person name="Pinto D."/>
            <person name="Vollmers J."/>
            <person name="Rivas-Marin E."/>
            <person name="Kohn T."/>
            <person name="Peeters S.H."/>
            <person name="Heuer A."/>
            <person name="Rast P."/>
            <person name="Oberbeckmann S."/>
            <person name="Bunk B."/>
            <person name="Jeske O."/>
            <person name="Meyerdierks A."/>
            <person name="Storesund J.E."/>
            <person name="Kallscheuer N."/>
            <person name="Luecker S."/>
            <person name="Lage O.M."/>
            <person name="Pohl T."/>
            <person name="Merkel B.J."/>
            <person name="Hornburger P."/>
            <person name="Mueller R.-W."/>
            <person name="Bruemmer F."/>
            <person name="Labrenz M."/>
            <person name="Spormann A.M."/>
            <person name="Op Den Camp H."/>
            <person name="Overmann J."/>
            <person name="Amann R."/>
            <person name="Jetten M.S.M."/>
            <person name="Mascher T."/>
            <person name="Medema M.H."/>
            <person name="Devos D.P."/>
            <person name="Kaster A.-K."/>
            <person name="Ovreas L."/>
            <person name="Rohde M."/>
            <person name="Galperin M.Y."/>
            <person name="Jogler C."/>
        </authorList>
    </citation>
    <scope>NUCLEOTIDE SEQUENCE [LARGE SCALE GENOMIC DNA]</scope>
    <source>
        <strain evidence="1 2">Mal64</strain>
    </source>
</reference>
<evidence type="ECO:0000313" key="2">
    <source>
        <dbReference type="Proteomes" id="UP000315440"/>
    </source>
</evidence>
<gene>
    <name evidence="1" type="ORF">Mal64_32630</name>
</gene>
<dbReference type="OrthoDB" id="6296564at2"/>
<accession>A0A5C5ZKH1</accession>
<keyword evidence="2" id="KW-1185">Reference proteome</keyword>
<protein>
    <submittedName>
        <fullName evidence="1">Uncharacterized protein</fullName>
    </submittedName>
</protein>
<proteinExistence type="predicted"/>
<comment type="caution">
    <text evidence="1">The sequence shown here is derived from an EMBL/GenBank/DDBJ whole genome shotgun (WGS) entry which is preliminary data.</text>
</comment>
<dbReference type="Proteomes" id="UP000315440">
    <property type="component" value="Unassembled WGS sequence"/>
</dbReference>
<sequence length="86" mass="9696">MPEHDSGAKPDEINPGHYFELLDRVHVTELYLDTALRDHPVLQKHDDLNELFESAAASLAELYQRIGGIDQTWEPITDCRAKHSGG</sequence>
<name>A0A5C5ZKH1_9BACT</name>
<dbReference type="EMBL" id="SJPQ01000003">
    <property type="protein sequence ID" value="TWT87720.1"/>
    <property type="molecule type" value="Genomic_DNA"/>
</dbReference>